<dbReference type="EMBL" id="JAIHNG010000119">
    <property type="protein sequence ID" value="KAI5957984.1"/>
    <property type="molecule type" value="Genomic_DNA"/>
</dbReference>
<evidence type="ECO:0000313" key="3">
    <source>
        <dbReference type="Proteomes" id="UP001204833"/>
    </source>
</evidence>
<keyword evidence="3" id="KW-1185">Reference proteome</keyword>
<evidence type="ECO:0000256" key="1">
    <source>
        <dbReference type="SAM" id="MobiDB-lite"/>
    </source>
</evidence>
<name>A0AAD5BF20_9ASCO</name>
<evidence type="ECO:0000313" key="2">
    <source>
        <dbReference type="EMBL" id="KAI5957984.1"/>
    </source>
</evidence>
<dbReference type="GeneID" id="76150851"/>
<comment type="caution">
    <text evidence="2">The sequence shown here is derived from an EMBL/GenBank/DDBJ whole genome shotgun (WGS) entry which is preliminary data.</text>
</comment>
<feature type="region of interest" description="Disordered" evidence="1">
    <location>
        <begin position="1342"/>
        <end position="1388"/>
    </location>
</feature>
<dbReference type="RefSeq" id="XP_051608619.1">
    <property type="nucleotide sequence ID" value="XM_051752142.1"/>
</dbReference>
<dbReference type="Proteomes" id="UP001204833">
    <property type="component" value="Unassembled WGS sequence"/>
</dbReference>
<accession>A0AAD5BF20</accession>
<feature type="compositionally biased region" description="Polar residues" evidence="1">
    <location>
        <begin position="1364"/>
        <end position="1376"/>
    </location>
</feature>
<sequence>MMLSRRVVTKHLARTTLAKAPQFVLPVCSTISKYCDPVVQSRTSKIFTREYATHVEEYEIDFISLKKKNKRKSDNSNDKLDLDTPLPNFEIKRPENVDFPYHRIHEYNESLMEDLLEWHDWDYKLINDDGISEGLSYTKCYYDELRVFERFLQDTFNYRIKNFADLSGSEIVNTLFIFKDYYTRGEVPEVTDAKKAGYDEMVQYFIEFVNKDAQFPQEIVKDYLPQVKREREISDFLDLGLYFYVPELESLDREFNFKRVRSKKDLILQIDKTVNEFDHFLEENKSANEAFFKVLVQVERYKALRDKLAKSITPLKTIKAIFEKHDFDSAVRASVFEDLEEEFDTEEIEELVSELGVLWSMFEFGNYIPATSRYEVLAPRLYEVSVTPNHRLKDEAKYLLETLTTDQLRSGKLLHSLTDYNFHTSKYKFTGNLEEDWTLNHLLKWGFALENAAFAENGYDWIDFDHEDWTTCEAFYCMDKYLIQRLAETPEILIKYLKLKGDSLTRCLPKDSPIFQQRKALSKTKEQLGVDFSFYADANHLANDMKERLSLPRGSIDNLSQAIEASTKYIGNHLEVLDELVREFKEDAPTDKHAANLQYKQIPDWLRLENHVPEIEFLKNLTGGFGDKTRVISVIDSVTKVILEDNNTFPEINHGSLLTLRAKLKEFSYNNTTDCLEILNTVALNNDVFAHFEKQVKEKSQVLETPYVQIPDELELSNFVTELRKLRDALGGTPFKEHTSDEVLKALDYQIERFFDGEENNSLISSNSDSFRYIRLKRRLGRLFDMNGRNTEALDVLLNSQAVFESFEKEKKEKEAVEETKEYRQMPNDFFLEEYVLELKQLKDSLHIEKFADVYADDILAKITELSKANYSTQDKKLIWHKLYRNLALLFKHNHGATFVLDNVLTSAVELERLNKSVLSKANNPIGDQMRFLQKDEYDVLGAFLTASRLLYKSDVTNVSKNEFNRLVDEYVATLDATSLGYLFKKDILESLKSYNDVVEHYPAFIVCVYGMAKNLAEEVITKQRLSEFYTDLARSVSEEAKAAEKDRLDPMRAVAPLVTEAGNVEEVTSETTPDVEFEYDIREYEPVKTSTETTADLRPRPLSSLDKKKYQDSEQYIADLDNQREIESKDEAFEDAVRAAFASALQEEGVKEIKAEKGDELKPHTRWSRAPKAAVRATSSIDTAKLEEYLSKLKQDELSKQRQEDAYKWSKERYNQSLATSSKKYLLLSLVGDEISVSPNLLQNELSQERDIFEILNQFSDQELALVNDRLQSLQSDNYKVVGYKIDGGRKYLILENEGSRDDGYRRNSGKSSWSKRVTTGAVAGMLAYLALNFVPDEPKGASERQAVGSADRTSTLERSEPIETTVNAPASSTHVPDLSGSEERVEDQKRFDFRNILWSKKRD</sequence>
<gene>
    <name evidence="2" type="ORF">KGF57_002792</name>
</gene>
<organism evidence="2 3">
    <name type="scientific">Candida theae</name>
    <dbReference type="NCBI Taxonomy" id="1198502"/>
    <lineage>
        <taxon>Eukaryota</taxon>
        <taxon>Fungi</taxon>
        <taxon>Dikarya</taxon>
        <taxon>Ascomycota</taxon>
        <taxon>Saccharomycotina</taxon>
        <taxon>Pichiomycetes</taxon>
        <taxon>Debaryomycetaceae</taxon>
        <taxon>Candida/Lodderomyces clade</taxon>
        <taxon>Candida</taxon>
    </lineage>
</organism>
<proteinExistence type="predicted"/>
<reference evidence="2 3" key="1">
    <citation type="journal article" date="2022" name="DNA Res.">
        <title>Genome analysis of five recently described species of the CUG-Ser clade uncovers Candida theae as a new hybrid lineage with pathogenic potential in the Candida parapsilosis species complex.</title>
        <authorList>
            <person name="Mixao V."/>
            <person name="Del Olmo V."/>
            <person name="Hegedusova E."/>
            <person name="Saus E."/>
            <person name="Pryszcz L."/>
            <person name="Cillingova A."/>
            <person name="Nosek J."/>
            <person name="Gabaldon T."/>
        </authorList>
    </citation>
    <scope>NUCLEOTIDE SEQUENCE [LARGE SCALE GENOMIC DNA]</scope>
    <source>
        <strain evidence="2 3">CBS 12239</strain>
    </source>
</reference>
<protein>
    <submittedName>
        <fullName evidence="2">Uncharacterized protein</fullName>
    </submittedName>
</protein>